<evidence type="ECO:0000313" key="4">
    <source>
        <dbReference type="Ensembl" id="ENSMFAP00000046427.1"/>
    </source>
</evidence>
<evidence type="ECO:0000259" key="3">
    <source>
        <dbReference type="PROSITE" id="PS50175"/>
    </source>
</evidence>
<dbReference type="InterPro" id="IPR001995">
    <property type="entry name" value="Peptidase_A2_cat"/>
</dbReference>
<keyword evidence="1" id="KW-0378">Hydrolase</keyword>
<dbReference type="Gene3D" id="3.30.70.270">
    <property type="match status" value="1"/>
</dbReference>
<feature type="compositionally biased region" description="Polar residues" evidence="2">
    <location>
        <begin position="15"/>
        <end position="26"/>
    </location>
</feature>
<dbReference type="InterPro" id="IPR043128">
    <property type="entry name" value="Rev_trsase/Diguanyl_cyclase"/>
</dbReference>
<protein>
    <recommendedName>
        <fullName evidence="3">Peptidase A2 domain-containing protein</fullName>
    </recommendedName>
</protein>
<dbReference type="GO" id="GO:0006508">
    <property type="term" value="P:proteolysis"/>
    <property type="evidence" value="ECO:0007669"/>
    <property type="project" value="InterPro"/>
</dbReference>
<dbReference type="InterPro" id="IPR051320">
    <property type="entry name" value="Viral_Replic_Matur_Polypro"/>
</dbReference>
<feature type="region of interest" description="Disordered" evidence="2">
    <location>
        <begin position="1"/>
        <end position="90"/>
    </location>
</feature>
<dbReference type="SUPFAM" id="SSF50630">
    <property type="entry name" value="Acid proteases"/>
    <property type="match status" value="1"/>
</dbReference>
<dbReference type="SUPFAM" id="SSF56672">
    <property type="entry name" value="DNA/RNA polymerases"/>
    <property type="match status" value="1"/>
</dbReference>
<evidence type="ECO:0000313" key="5">
    <source>
        <dbReference type="Proteomes" id="UP000233100"/>
    </source>
</evidence>
<dbReference type="PANTHER" id="PTHR33064">
    <property type="entry name" value="POL PROTEIN"/>
    <property type="match status" value="1"/>
</dbReference>
<dbReference type="InterPro" id="IPR043502">
    <property type="entry name" value="DNA/RNA_pol_sf"/>
</dbReference>
<reference evidence="4" key="2">
    <citation type="submission" date="2025-08" db="UniProtKB">
        <authorList>
            <consortium name="Ensembl"/>
        </authorList>
    </citation>
    <scope>IDENTIFICATION</scope>
</reference>
<reference evidence="4 5" key="1">
    <citation type="submission" date="2013-03" db="EMBL/GenBank/DDBJ databases">
        <authorList>
            <person name="Warren W."/>
            <person name="Wilson R.K."/>
        </authorList>
    </citation>
    <scope>NUCLEOTIDE SEQUENCE</scope>
</reference>
<dbReference type="GO" id="GO:0004190">
    <property type="term" value="F:aspartic-type endopeptidase activity"/>
    <property type="evidence" value="ECO:0007669"/>
    <property type="project" value="InterPro"/>
</dbReference>
<name>A0A7N9C6Z4_MACFA</name>
<dbReference type="Proteomes" id="UP000233100">
    <property type="component" value="Chromosome 20"/>
</dbReference>
<keyword evidence="5" id="KW-1185">Reference proteome</keyword>
<dbReference type="InterPro" id="IPR021109">
    <property type="entry name" value="Peptidase_aspartic_dom_sf"/>
</dbReference>
<dbReference type="Ensembl" id="ENSMFAT00000073891.1">
    <property type="protein sequence ID" value="ENSMFAP00000046427.1"/>
    <property type="gene ID" value="ENSMFAG00000061447.1"/>
</dbReference>
<proteinExistence type="predicted"/>
<evidence type="ECO:0000256" key="2">
    <source>
        <dbReference type="SAM" id="MobiDB-lite"/>
    </source>
</evidence>
<sequence>MLAFTIRGPAGPRGHSSTWTPPNNSPHLAPISSVAIKATGPDNAQTQESPPGRAPSVEDPTGSQTVRGPSKDHPHPLLSQPKPPTQISSALPLKTDGALEQTPPTTTISSFKPKVTRMVASRPVYIYFLINTRTTYAALPNFSGPTQSSQVSVVGIDGQVSKPRATPPLFCSLHSFSFTHSSLVLPSCPTLLLGRDILFKLPLLSTSMVTYLEIQLSPGARATTPARAALINNLSPPSSKREIHSFLGLAGFFRIWIPNFTLLAHPLYKVAKGPLNEPLNSSHNILPSFCKLQTALVTVSTPSLPNISQPFTLYCQKPSNNPRCLRTTGKNSSFFCPCNLTL</sequence>
<dbReference type="AlphaFoldDB" id="A0A7N9C6Z4"/>
<dbReference type="PROSITE" id="PS50175">
    <property type="entry name" value="ASP_PROT_RETROV"/>
    <property type="match status" value="1"/>
</dbReference>
<reference evidence="4" key="3">
    <citation type="submission" date="2025-09" db="UniProtKB">
        <authorList>
            <consortium name="Ensembl"/>
        </authorList>
    </citation>
    <scope>IDENTIFICATION</scope>
</reference>
<feature type="domain" description="Peptidase A2" evidence="3">
    <location>
        <begin position="126"/>
        <end position="197"/>
    </location>
</feature>
<dbReference type="GeneTree" id="ENSGT01150000290387"/>
<dbReference type="PANTHER" id="PTHR33064:SF36">
    <property type="entry name" value="CCHC-TYPE DOMAIN-CONTAINING PROTEIN"/>
    <property type="match status" value="1"/>
</dbReference>
<accession>A0A7N9C6Z4</accession>
<dbReference type="Gene3D" id="2.40.70.10">
    <property type="entry name" value="Acid Proteases"/>
    <property type="match status" value="1"/>
</dbReference>
<evidence type="ECO:0000256" key="1">
    <source>
        <dbReference type="ARBA" id="ARBA00022801"/>
    </source>
</evidence>
<organism evidence="4 5">
    <name type="scientific">Macaca fascicularis</name>
    <name type="common">Crab-eating macaque</name>
    <name type="synonym">Cynomolgus monkey</name>
    <dbReference type="NCBI Taxonomy" id="9541"/>
    <lineage>
        <taxon>Eukaryota</taxon>
        <taxon>Metazoa</taxon>
        <taxon>Chordata</taxon>
        <taxon>Craniata</taxon>
        <taxon>Vertebrata</taxon>
        <taxon>Euteleostomi</taxon>
        <taxon>Mammalia</taxon>
        <taxon>Eutheria</taxon>
        <taxon>Euarchontoglires</taxon>
        <taxon>Primates</taxon>
        <taxon>Haplorrhini</taxon>
        <taxon>Catarrhini</taxon>
        <taxon>Cercopithecidae</taxon>
        <taxon>Cercopithecinae</taxon>
        <taxon>Macaca</taxon>
    </lineage>
</organism>